<proteinExistence type="predicted"/>
<accession>A0A9X0CV26</accession>
<sequence>MKELEREKLDKDYFSMVLEFLLNNDVVTEKVHAMKAGQLANKIAHALVPTILVRKEQTLHLGLSEPLTLLLNNADSYSEARNEITQICIQHHGGKFFAM</sequence>
<dbReference type="AlphaFoldDB" id="A0A9X0CV26"/>
<comment type="caution">
    <text evidence="1">The sequence shown here is derived from an EMBL/GenBank/DDBJ whole genome shotgun (WGS) entry which is preliminary data.</text>
</comment>
<protein>
    <submittedName>
        <fullName evidence="1">Uncharacterized protein</fullName>
    </submittedName>
</protein>
<name>A0A9X0CV26_9CNID</name>
<organism evidence="1 2">
    <name type="scientific">Desmophyllum pertusum</name>
    <dbReference type="NCBI Taxonomy" id="174260"/>
    <lineage>
        <taxon>Eukaryota</taxon>
        <taxon>Metazoa</taxon>
        <taxon>Cnidaria</taxon>
        <taxon>Anthozoa</taxon>
        <taxon>Hexacorallia</taxon>
        <taxon>Scleractinia</taxon>
        <taxon>Caryophylliina</taxon>
        <taxon>Caryophylliidae</taxon>
        <taxon>Desmophyllum</taxon>
    </lineage>
</organism>
<evidence type="ECO:0000313" key="1">
    <source>
        <dbReference type="EMBL" id="KAJ7374459.1"/>
    </source>
</evidence>
<reference evidence="1" key="1">
    <citation type="submission" date="2023-01" db="EMBL/GenBank/DDBJ databases">
        <title>Genome assembly of the deep-sea coral Lophelia pertusa.</title>
        <authorList>
            <person name="Herrera S."/>
            <person name="Cordes E."/>
        </authorList>
    </citation>
    <scope>NUCLEOTIDE SEQUENCE</scope>
    <source>
        <strain evidence="1">USNM1676648</strain>
        <tissue evidence="1">Polyp</tissue>
    </source>
</reference>
<evidence type="ECO:0000313" key="2">
    <source>
        <dbReference type="Proteomes" id="UP001163046"/>
    </source>
</evidence>
<dbReference type="EMBL" id="MU826828">
    <property type="protein sequence ID" value="KAJ7374459.1"/>
    <property type="molecule type" value="Genomic_DNA"/>
</dbReference>
<dbReference type="Proteomes" id="UP001163046">
    <property type="component" value="Unassembled WGS sequence"/>
</dbReference>
<gene>
    <name evidence="1" type="ORF">OS493_007565</name>
</gene>
<keyword evidence="2" id="KW-1185">Reference proteome</keyword>